<evidence type="ECO:0000313" key="5">
    <source>
        <dbReference type="EMBL" id="QCI08941.1"/>
    </source>
</evidence>
<dbReference type="GO" id="GO:0022625">
    <property type="term" value="C:cytosolic large ribosomal subunit"/>
    <property type="evidence" value="ECO:0007669"/>
    <property type="project" value="TreeGrafter"/>
</dbReference>
<dbReference type="InterPro" id="IPR023563">
    <property type="entry name" value="Ribosomal_uL13_CS"/>
</dbReference>
<dbReference type="GO" id="GO:0006412">
    <property type="term" value="P:translation"/>
    <property type="evidence" value="ECO:0007669"/>
    <property type="project" value="InterPro"/>
</dbReference>
<keyword evidence="5" id="KW-0934">Plastid</keyword>
<dbReference type="InterPro" id="IPR005823">
    <property type="entry name" value="Ribosomal_uL13_bac-type"/>
</dbReference>
<dbReference type="InterPro" id="IPR036899">
    <property type="entry name" value="Ribosomal_uL13_sf"/>
</dbReference>
<evidence type="ECO:0000256" key="1">
    <source>
        <dbReference type="ARBA" id="ARBA00006227"/>
    </source>
</evidence>
<geneLocation type="plastid" evidence="5"/>
<gene>
    <name evidence="5" type="primary">rpl13</name>
</gene>
<protein>
    <submittedName>
        <fullName evidence="5">Ribosomal protein L13</fullName>
    </submittedName>
</protein>
<dbReference type="PIRSF" id="PIRSF002181">
    <property type="entry name" value="Ribosomal_L13"/>
    <property type="match status" value="1"/>
</dbReference>
<dbReference type="HAMAP" id="MF_01366">
    <property type="entry name" value="Ribosomal_uL13"/>
    <property type="match status" value="1"/>
</dbReference>
<dbReference type="InterPro" id="IPR005822">
    <property type="entry name" value="Ribosomal_uL13"/>
</dbReference>
<dbReference type="PANTHER" id="PTHR11545">
    <property type="entry name" value="RIBOSOMAL PROTEIN L13"/>
    <property type="match status" value="1"/>
</dbReference>
<dbReference type="CDD" id="cd00392">
    <property type="entry name" value="Ribosomal_L13"/>
    <property type="match status" value="1"/>
</dbReference>
<reference evidence="5" key="2">
    <citation type="submission" date="2019-04" db="EMBL/GenBank/DDBJ databases">
        <authorList>
            <person name="Pasella M."/>
        </authorList>
    </citation>
    <scope>NUCLEOTIDE SEQUENCE</scope>
    <source>
        <strain evidence="5">PD2766_6</strain>
    </source>
</reference>
<dbReference type="EMBL" id="MK814742">
    <property type="protein sequence ID" value="QCI08941.1"/>
    <property type="molecule type" value="Genomic_DNA"/>
</dbReference>
<dbReference type="AlphaFoldDB" id="A0A4D6X1N7"/>
<evidence type="ECO:0000256" key="4">
    <source>
        <dbReference type="RuleBase" id="RU003877"/>
    </source>
</evidence>
<dbReference type="SUPFAM" id="SSF52161">
    <property type="entry name" value="Ribosomal protein L13"/>
    <property type="match status" value="1"/>
</dbReference>
<dbReference type="PANTHER" id="PTHR11545:SF2">
    <property type="entry name" value="LARGE RIBOSOMAL SUBUNIT PROTEIN UL13M"/>
    <property type="match status" value="1"/>
</dbReference>
<evidence type="ECO:0000256" key="3">
    <source>
        <dbReference type="ARBA" id="ARBA00023274"/>
    </source>
</evidence>
<organism evidence="5">
    <name type="scientific">Wrangelia sp</name>
    <dbReference type="NCBI Taxonomy" id="2575620"/>
    <lineage>
        <taxon>Eukaryota</taxon>
        <taxon>Rhodophyta</taxon>
        <taxon>Florideophyceae</taxon>
        <taxon>Rhodymeniophycidae</taxon>
        <taxon>Ceramiales</taxon>
        <taxon>Ceramiaceae</taxon>
        <taxon>Wrangelia</taxon>
    </lineage>
</organism>
<keyword evidence="3 4" id="KW-0687">Ribonucleoprotein</keyword>
<keyword evidence="2 4" id="KW-0689">Ribosomal protein</keyword>
<dbReference type="GO" id="GO:0003735">
    <property type="term" value="F:structural constituent of ribosome"/>
    <property type="evidence" value="ECO:0007669"/>
    <property type="project" value="InterPro"/>
</dbReference>
<proteinExistence type="inferred from homology"/>
<reference evidence="5" key="1">
    <citation type="journal article" date="2019" name="Mol. Phylogenet. Evol.">
        <title>Morphological evolution and classification of the red algal order Ceramiales inferred using plastid phylogenomics.</title>
        <authorList>
            <person name="Diaz-Tapia P."/>
            <person name="Pasella M.M."/>
            <person name="Verbruggen H."/>
            <person name="Maggs C.A."/>
        </authorList>
    </citation>
    <scope>NUCLEOTIDE SEQUENCE</scope>
    <source>
        <strain evidence="5">PD2766_6</strain>
    </source>
</reference>
<evidence type="ECO:0000256" key="2">
    <source>
        <dbReference type="ARBA" id="ARBA00022980"/>
    </source>
</evidence>
<dbReference type="GO" id="GO:0003729">
    <property type="term" value="F:mRNA binding"/>
    <property type="evidence" value="ECO:0007669"/>
    <property type="project" value="TreeGrafter"/>
</dbReference>
<sequence length="147" mass="17038">MLINKNKTTIKTSNIEIKDEWYLIDAKDKTLGRLSSKIAYLLKGKNHTLYTPNSLSNIYIIVLNSKDIIVTGNKRTQIIYKRHSGRPGSMKRESFNDLQNRIPNRIIEKSIKGMLPKNSLGRRLFKQLKIYPDNHHPHGAQKPFILK</sequence>
<dbReference type="PROSITE" id="PS00783">
    <property type="entry name" value="RIBOSOMAL_L13"/>
    <property type="match status" value="1"/>
</dbReference>
<comment type="similarity">
    <text evidence="1 4">Belongs to the universal ribosomal protein uL13 family.</text>
</comment>
<dbReference type="Gene3D" id="3.90.1180.10">
    <property type="entry name" value="Ribosomal protein L13"/>
    <property type="match status" value="1"/>
</dbReference>
<name>A0A4D6X1N7_9FLOR</name>
<accession>A0A4D6X1N7</accession>
<dbReference type="GO" id="GO:0017148">
    <property type="term" value="P:negative regulation of translation"/>
    <property type="evidence" value="ECO:0007669"/>
    <property type="project" value="TreeGrafter"/>
</dbReference>
<dbReference type="Pfam" id="PF00572">
    <property type="entry name" value="Ribosomal_L13"/>
    <property type="match status" value="1"/>
</dbReference>
<dbReference type="NCBIfam" id="TIGR01066">
    <property type="entry name" value="rplM_bact"/>
    <property type="match status" value="1"/>
</dbReference>